<feature type="domain" description="Sulfatase N-terminal" evidence="3">
    <location>
        <begin position="22"/>
        <end position="122"/>
    </location>
</feature>
<dbReference type="PANTHER" id="PTHR42693">
    <property type="entry name" value="ARYLSULFATASE FAMILY MEMBER"/>
    <property type="match status" value="1"/>
</dbReference>
<feature type="non-terminal residue" evidence="4">
    <location>
        <position position="124"/>
    </location>
</feature>
<evidence type="ECO:0000313" key="4">
    <source>
        <dbReference type="EMBL" id="SVD39821.1"/>
    </source>
</evidence>
<dbReference type="Pfam" id="PF00884">
    <property type="entry name" value="Sulfatase"/>
    <property type="match status" value="1"/>
</dbReference>
<keyword evidence="2" id="KW-0378">Hydrolase</keyword>
<dbReference type="InterPro" id="IPR017850">
    <property type="entry name" value="Alkaline_phosphatase_core_sf"/>
</dbReference>
<evidence type="ECO:0000256" key="1">
    <source>
        <dbReference type="ARBA" id="ARBA00008779"/>
    </source>
</evidence>
<accession>A0A382V1M5</accession>
<evidence type="ECO:0000259" key="3">
    <source>
        <dbReference type="Pfam" id="PF00884"/>
    </source>
</evidence>
<sequence length="124" mass="13455">MRYLILFGSIWCSLLSAADRLPNIVILLADDLGYGELGCQGNQQIPTPHIDSIARNGIRFTQGYVTAAFCSASRAGLLTGRYQTRFGYEFNPTGRHNEDPDAGLPMGEKTLADVLVDAGYITGL</sequence>
<dbReference type="InterPro" id="IPR000917">
    <property type="entry name" value="Sulfatase_N"/>
</dbReference>
<protein>
    <recommendedName>
        <fullName evidence="3">Sulfatase N-terminal domain-containing protein</fullName>
    </recommendedName>
</protein>
<organism evidence="4">
    <name type="scientific">marine metagenome</name>
    <dbReference type="NCBI Taxonomy" id="408172"/>
    <lineage>
        <taxon>unclassified sequences</taxon>
        <taxon>metagenomes</taxon>
        <taxon>ecological metagenomes</taxon>
    </lineage>
</organism>
<dbReference type="GO" id="GO:0004065">
    <property type="term" value="F:arylsulfatase activity"/>
    <property type="evidence" value="ECO:0007669"/>
    <property type="project" value="TreeGrafter"/>
</dbReference>
<reference evidence="4" key="1">
    <citation type="submission" date="2018-05" db="EMBL/GenBank/DDBJ databases">
        <authorList>
            <person name="Lanie J.A."/>
            <person name="Ng W.-L."/>
            <person name="Kazmierczak K.M."/>
            <person name="Andrzejewski T.M."/>
            <person name="Davidsen T.M."/>
            <person name="Wayne K.J."/>
            <person name="Tettelin H."/>
            <person name="Glass J.I."/>
            <person name="Rusch D."/>
            <person name="Podicherti R."/>
            <person name="Tsui H.-C.T."/>
            <person name="Winkler M.E."/>
        </authorList>
    </citation>
    <scope>NUCLEOTIDE SEQUENCE</scope>
</reference>
<name>A0A382V1M5_9ZZZZ</name>
<dbReference type="InterPro" id="IPR050738">
    <property type="entry name" value="Sulfatase"/>
</dbReference>
<dbReference type="EMBL" id="UINC01148120">
    <property type="protein sequence ID" value="SVD39821.1"/>
    <property type="molecule type" value="Genomic_DNA"/>
</dbReference>
<evidence type="ECO:0000256" key="2">
    <source>
        <dbReference type="ARBA" id="ARBA00022801"/>
    </source>
</evidence>
<dbReference type="PANTHER" id="PTHR42693:SF53">
    <property type="entry name" value="ENDO-4-O-SULFATASE"/>
    <property type="match status" value="1"/>
</dbReference>
<proteinExistence type="inferred from homology"/>
<gene>
    <name evidence="4" type="ORF">METZ01_LOCUS392675</name>
</gene>
<dbReference type="AlphaFoldDB" id="A0A382V1M5"/>
<comment type="similarity">
    <text evidence="1">Belongs to the sulfatase family.</text>
</comment>
<dbReference type="SUPFAM" id="SSF53649">
    <property type="entry name" value="Alkaline phosphatase-like"/>
    <property type="match status" value="1"/>
</dbReference>
<dbReference type="Gene3D" id="3.40.720.10">
    <property type="entry name" value="Alkaline Phosphatase, subunit A"/>
    <property type="match status" value="1"/>
</dbReference>